<dbReference type="GeneID" id="25565244"/>
<dbReference type="OrthoDB" id="10616678at2759"/>
<accession>A0A0L0DC81</accession>
<gene>
    <name evidence="1" type="ORF">AMSG_05954</name>
</gene>
<reference evidence="1 2" key="1">
    <citation type="submission" date="2010-05" db="EMBL/GenBank/DDBJ databases">
        <title>The Genome Sequence of Thecamonas trahens ATCC 50062.</title>
        <authorList>
            <consortium name="The Broad Institute Genome Sequencing Platform"/>
            <person name="Russ C."/>
            <person name="Cuomo C."/>
            <person name="Shea T."/>
            <person name="Young S.K."/>
            <person name="Zeng Q."/>
            <person name="Koehrsen M."/>
            <person name="Haas B."/>
            <person name="Borodovsky M."/>
            <person name="Guigo R."/>
            <person name="Alvarado L."/>
            <person name="Berlin A."/>
            <person name="Bochicchio J."/>
            <person name="Borenstein D."/>
            <person name="Chapman S."/>
            <person name="Chen Z."/>
            <person name="Freedman E."/>
            <person name="Gellesch M."/>
            <person name="Goldberg J."/>
            <person name="Griggs A."/>
            <person name="Gujja S."/>
            <person name="Heilman E."/>
            <person name="Heiman D."/>
            <person name="Hepburn T."/>
            <person name="Howarth C."/>
            <person name="Jen D."/>
            <person name="Larson L."/>
            <person name="Mehta T."/>
            <person name="Park D."/>
            <person name="Pearson M."/>
            <person name="Roberts A."/>
            <person name="Saif S."/>
            <person name="Shenoy N."/>
            <person name="Sisk P."/>
            <person name="Stolte C."/>
            <person name="Sykes S."/>
            <person name="Thomson T."/>
            <person name="Walk T."/>
            <person name="White J."/>
            <person name="Yandava C."/>
            <person name="Burger G."/>
            <person name="Gray M.W."/>
            <person name="Holland P.W.H."/>
            <person name="King N."/>
            <person name="Lang F.B.F."/>
            <person name="Roger A.J."/>
            <person name="Ruiz-Trillo I."/>
            <person name="Lander E."/>
            <person name="Nusbaum C."/>
        </authorList>
    </citation>
    <scope>NUCLEOTIDE SEQUENCE [LARGE SCALE GENOMIC DNA]</scope>
    <source>
        <strain evidence="1 2">ATCC 50062</strain>
    </source>
</reference>
<dbReference type="AlphaFoldDB" id="A0A0L0DC81"/>
<keyword evidence="2" id="KW-1185">Reference proteome</keyword>
<evidence type="ECO:0000313" key="1">
    <source>
        <dbReference type="EMBL" id="KNC49691.1"/>
    </source>
</evidence>
<name>A0A0L0DC81_THETB</name>
<organism evidence="1 2">
    <name type="scientific">Thecamonas trahens ATCC 50062</name>
    <dbReference type="NCBI Taxonomy" id="461836"/>
    <lineage>
        <taxon>Eukaryota</taxon>
        <taxon>Apusozoa</taxon>
        <taxon>Apusomonadida</taxon>
        <taxon>Apusomonadidae</taxon>
        <taxon>Thecamonas</taxon>
    </lineage>
</organism>
<evidence type="ECO:0000313" key="2">
    <source>
        <dbReference type="Proteomes" id="UP000054408"/>
    </source>
</evidence>
<sequence>MGGADPVVDGCELKIDQLLPVVTTVQHVHQFKIIALALYRIVTLGCVQAEQPMKLTLALAVAVTIATAVLAAPSLGAVTERAVADVRLTTPVNLDVAAKQAEAAAAVVRTARLGGLTSNYTWSGCINIPAIGPVCVVLTANPSPLSLEIDITVDGEVVLSETVSGNQVCVNTNDLLDVLEAVCAVCIPVIDAIKAALKYIPASVLSLCVDFENLDFTSSSVSGDVYLDATILCWESHCVYKGNNFLGHFNLPI</sequence>
<dbReference type="eggNOG" id="ENOG502STK5">
    <property type="taxonomic scope" value="Eukaryota"/>
</dbReference>
<dbReference type="Proteomes" id="UP000054408">
    <property type="component" value="Unassembled WGS sequence"/>
</dbReference>
<dbReference type="EMBL" id="GL349457">
    <property type="protein sequence ID" value="KNC49691.1"/>
    <property type="molecule type" value="Genomic_DNA"/>
</dbReference>
<protein>
    <submittedName>
        <fullName evidence="1">Uncharacterized protein</fullName>
    </submittedName>
</protein>
<proteinExistence type="predicted"/>
<dbReference type="RefSeq" id="XP_013757486.1">
    <property type="nucleotide sequence ID" value="XM_013902032.1"/>
</dbReference>